<comment type="similarity">
    <text evidence="10">Belongs to the ribose-phosphate pyrophosphokinase family. Class III (archaeal) subfamily.</text>
</comment>
<dbReference type="InterPro" id="IPR005946">
    <property type="entry name" value="Rib-P_diPkinase"/>
</dbReference>
<feature type="binding site" evidence="10">
    <location>
        <begin position="34"/>
        <end position="36"/>
    </location>
    <ligand>
        <name>ATP</name>
        <dbReference type="ChEBI" id="CHEBI:30616"/>
    </ligand>
</feature>
<keyword evidence="8 10" id="KW-0460">Magnesium</keyword>
<dbReference type="GO" id="GO:0005737">
    <property type="term" value="C:cytoplasm"/>
    <property type="evidence" value="ECO:0007669"/>
    <property type="project" value="UniProtKB-SubCell"/>
</dbReference>
<dbReference type="InterPro" id="IPR029099">
    <property type="entry name" value="Pribosyltran_N"/>
</dbReference>
<dbReference type="Gene3D" id="3.40.50.2020">
    <property type="match status" value="2"/>
</dbReference>
<dbReference type="EMBL" id="QZAB01000082">
    <property type="protein sequence ID" value="RQD91251.1"/>
    <property type="molecule type" value="Genomic_DNA"/>
</dbReference>
<dbReference type="NCBIfam" id="TIGR01251">
    <property type="entry name" value="ribP_PPkin"/>
    <property type="match status" value="1"/>
</dbReference>
<gene>
    <name evidence="10" type="primary">prs</name>
    <name evidence="13" type="ORF">D5R95_01210</name>
</gene>
<feature type="binding site" evidence="10">
    <location>
        <position position="158"/>
    </location>
    <ligand>
        <name>Mg(2+)</name>
        <dbReference type="ChEBI" id="CHEBI:18420"/>
        <label>2</label>
    </ligand>
</feature>
<organism evidence="13 14">
    <name type="scientific">Methanosalsum natronophilum</name>
    <dbReference type="NCBI Taxonomy" id="768733"/>
    <lineage>
        <taxon>Archaea</taxon>
        <taxon>Methanobacteriati</taxon>
        <taxon>Methanobacteriota</taxon>
        <taxon>Stenosarchaea group</taxon>
        <taxon>Methanomicrobia</taxon>
        <taxon>Methanosarcinales</taxon>
        <taxon>Methanosarcinaceae</taxon>
        <taxon>Methanosalsum</taxon>
    </lineage>
</organism>
<keyword evidence="6 10" id="KW-0418">Kinase</keyword>
<feature type="binding site" evidence="10">
    <location>
        <position position="183"/>
    </location>
    <ligand>
        <name>D-ribose 5-phosphate</name>
        <dbReference type="ChEBI" id="CHEBI:78346"/>
    </ligand>
</feature>
<feature type="binding site" evidence="10">
    <location>
        <position position="119"/>
    </location>
    <ligand>
        <name>Mg(2+)</name>
        <dbReference type="ChEBI" id="CHEBI:18420"/>
        <label>1</label>
    </ligand>
</feature>
<evidence type="ECO:0000256" key="9">
    <source>
        <dbReference type="ARBA" id="ARBA00049535"/>
    </source>
</evidence>
<dbReference type="PANTHER" id="PTHR10210">
    <property type="entry name" value="RIBOSE-PHOSPHATE DIPHOSPHOKINASE FAMILY MEMBER"/>
    <property type="match status" value="1"/>
</dbReference>
<dbReference type="SMART" id="SM01400">
    <property type="entry name" value="Pribosyltran_N"/>
    <property type="match status" value="1"/>
</dbReference>
<comment type="catalytic activity">
    <reaction evidence="9 10">
        <text>D-ribose 5-phosphate + ATP = 5-phospho-alpha-D-ribose 1-diphosphate + AMP + H(+)</text>
        <dbReference type="Rhea" id="RHEA:15609"/>
        <dbReference type="ChEBI" id="CHEBI:15378"/>
        <dbReference type="ChEBI" id="CHEBI:30616"/>
        <dbReference type="ChEBI" id="CHEBI:58017"/>
        <dbReference type="ChEBI" id="CHEBI:78346"/>
        <dbReference type="ChEBI" id="CHEBI:456215"/>
        <dbReference type="EC" id="2.7.6.1"/>
    </reaction>
</comment>
<comment type="function">
    <text evidence="10">Involved in the biosynthesis of the central metabolite phospho-alpha-D-ribosyl-1-pyrophosphate (PRPP) via the transfer of pyrophosphoryl group from ATP to 1-hydroxyl of ribose-5-phosphate (Rib-5-P).</text>
</comment>
<dbReference type="InterPro" id="IPR029057">
    <property type="entry name" value="PRTase-like"/>
</dbReference>
<feature type="active site" evidence="10">
    <location>
        <position position="181"/>
    </location>
</feature>
<dbReference type="GO" id="GO:0000287">
    <property type="term" value="F:magnesium ion binding"/>
    <property type="evidence" value="ECO:0007669"/>
    <property type="project" value="UniProtKB-UniRule"/>
</dbReference>
<feature type="domain" description="Phosphoribosyltransferase" evidence="11">
    <location>
        <begin position="133"/>
        <end position="244"/>
    </location>
</feature>
<evidence type="ECO:0000313" key="13">
    <source>
        <dbReference type="EMBL" id="RQD91251.1"/>
    </source>
</evidence>
<feature type="binding site" evidence="10">
    <location>
        <position position="207"/>
    </location>
    <ligand>
        <name>D-ribose 5-phosphate</name>
        <dbReference type="ChEBI" id="CHEBI:78346"/>
    </ligand>
</feature>
<evidence type="ECO:0000313" key="14">
    <source>
        <dbReference type="Proteomes" id="UP000284763"/>
    </source>
</evidence>
<evidence type="ECO:0000256" key="4">
    <source>
        <dbReference type="ARBA" id="ARBA00022727"/>
    </source>
</evidence>
<evidence type="ECO:0000256" key="6">
    <source>
        <dbReference type="ARBA" id="ARBA00022777"/>
    </source>
</evidence>
<comment type="subcellular location">
    <subcellularLocation>
        <location evidence="10">Cytoplasm</location>
    </subcellularLocation>
</comment>
<comment type="pathway">
    <text evidence="10">Metabolic intermediate biosynthesis; 5-phospho-alpha-D-ribose 1-diphosphate biosynthesis; 5-phospho-alpha-D-ribose 1-diphosphate from D-ribose 5-phosphate (route I): step 1/1.</text>
</comment>
<dbReference type="GO" id="GO:0002189">
    <property type="term" value="C:ribose phosphate diphosphokinase complex"/>
    <property type="evidence" value="ECO:0007669"/>
    <property type="project" value="TreeGrafter"/>
</dbReference>
<accession>A0A3R7VV33</accession>
<evidence type="ECO:0000256" key="5">
    <source>
        <dbReference type="ARBA" id="ARBA00022741"/>
    </source>
</evidence>
<dbReference type="SUPFAM" id="SSF53271">
    <property type="entry name" value="PRTase-like"/>
    <property type="match status" value="1"/>
</dbReference>
<evidence type="ECO:0000256" key="7">
    <source>
        <dbReference type="ARBA" id="ARBA00022840"/>
    </source>
</evidence>
<feature type="binding site" evidence="10">
    <location>
        <begin position="211"/>
        <end position="215"/>
    </location>
    <ligand>
        <name>D-ribose 5-phosphate</name>
        <dbReference type="ChEBI" id="CHEBI:78346"/>
    </ligand>
</feature>
<dbReference type="GO" id="GO:0006015">
    <property type="term" value="P:5-phosphoribose 1-diphosphate biosynthetic process"/>
    <property type="evidence" value="ECO:0007669"/>
    <property type="project" value="UniProtKB-UniRule"/>
</dbReference>
<dbReference type="PANTHER" id="PTHR10210:SF32">
    <property type="entry name" value="RIBOSE-PHOSPHATE PYROPHOSPHOKINASE 2"/>
    <property type="match status" value="1"/>
</dbReference>
<dbReference type="CDD" id="cd06223">
    <property type="entry name" value="PRTases_typeI"/>
    <property type="match status" value="1"/>
</dbReference>
<dbReference type="GO" id="GO:0005524">
    <property type="term" value="F:ATP binding"/>
    <property type="evidence" value="ECO:0007669"/>
    <property type="project" value="UniProtKB-KW"/>
</dbReference>
<protein>
    <recommendedName>
        <fullName evidence="10">Ribose-phosphate pyrophosphokinase</fullName>
        <shortName evidence="10">RPPK</shortName>
        <ecNumber evidence="10">2.7.6.1</ecNumber>
    </recommendedName>
    <alternativeName>
        <fullName evidence="10">5-phospho-D-ribosyl alpha-1-diphosphate synthase</fullName>
    </alternativeName>
    <alternativeName>
        <fullName evidence="10">Phosphoribosyl diphosphate synthase</fullName>
    </alternativeName>
    <alternativeName>
        <fullName evidence="10">Phosphoribosyl pyrophosphate synthase</fullName>
        <shortName evidence="10">P-Rib-PP synthase</shortName>
        <shortName evidence="10">PRPP synthase</shortName>
        <shortName evidence="10">PRPPase</shortName>
    </alternativeName>
</protein>
<dbReference type="InterPro" id="IPR000836">
    <property type="entry name" value="PRTase_dom"/>
</dbReference>
<sequence>MQIIGGPASQMLASRIARELNVNVSLCEFTKFPDGELYTRIVDDIAEEVTIIQSIVKDSDLINLLQLIDSCESSKRINVVIPYMGYSRQDKRFKHGEPISSRAIANTINADCVFTVNIHEKSTLDYFSCKAIDIDASSLIGDKIVSLDLEKPLLIAPDEGALELAKKVSEYIDVEFDYLEKTRISGDKVTIKTKKIDVTGRDIILIDDMISTGGTMAESIRILSEQRANDVYLMCIHPVLAKNAVLRLFNAGVKDIFATDSIESAQSSISLSPILSNYIL</sequence>
<comment type="caution">
    <text evidence="13">The sequence shown here is derived from an EMBL/GenBank/DDBJ whole genome shotgun (WGS) entry which is preliminary data.</text>
</comment>
<keyword evidence="2 10" id="KW-0808">Transferase</keyword>
<keyword evidence="3 10" id="KW-0479">Metal-binding</keyword>
<dbReference type="AlphaFoldDB" id="A0A3R7VV33"/>
<feature type="binding site" evidence="10">
    <location>
        <begin position="88"/>
        <end position="89"/>
    </location>
    <ligand>
        <name>ATP</name>
        <dbReference type="ChEBI" id="CHEBI:30616"/>
    </ligand>
</feature>
<reference evidence="13 14" key="1">
    <citation type="submission" date="2018-08" db="EMBL/GenBank/DDBJ databases">
        <title>The metabolism and importance of syntrophic acetate oxidation coupled to methane or sulfide production in haloalkaline environments.</title>
        <authorList>
            <person name="Timmers P.H.A."/>
            <person name="Vavourakis C.D."/>
            <person name="Sorokin D.Y."/>
            <person name="Sinninghe Damste J.S."/>
            <person name="Muyzer G."/>
            <person name="Stams A.J.M."/>
            <person name="Plugge C.M."/>
        </authorList>
    </citation>
    <scope>NUCLEOTIDE SEQUENCE [LARGE SCALE GENOMIC DNA]</scope>
    <source>
        <strain evidence="13">MSAO_Arc3</strain>
    </source>
</reference>
<dbReference type="GO" id="GO:0006164">
    <property type="term" value="P:purine nucleotide biosynthetic process"/>
    <property type="evidence" value="ECO:0007669"/>
    <property type="project" value="TreeGrafter"/>
</dbReference>
<dbReference type="FunFam" id="3.40.50.2020:FF:000014">
    <property type="entry name" value="Ribose-phosphate pyrophosphokinase 1"/>
    <property type="match status" value="1"/>
</dbReference>
<name>A0A3R7VV33_9EURY</name>
<dbReference type="GO" id="GO:0004749">
    <property type="term" value="F:ribose phosphate diphosphokinase activity"/>
    <property type="evidence" value="ECO:0007669"/>
    <property type="project" value="UniProtKB-UniRule"/>
</dbReference>
<dbReference type="Proteomes" id="UP000284763">
    <property type="component" value="Unassembled WGS sequence"/>
</dbReference>
<dbReference type="EC" id="2.7.6.1" evidence="10"/>
<comment type="cofactor">
    <cofactor evidence="10">
        <name>Mg(2+)</name>
        <dbReference type="ChEBI" id="CHEBI:18420"/>
    </cofactor>
    <text evidence="10">Binds 2 Mg(2+) ions per subunit.</text>
</comment>
<dbReference type="InterPro" id="IPR037514">
    <property type="entry name" value="Rib-P_diPkinase_arc"/>
</dbReference>
<evidence type="ECO:0000256" key="1">
    <source>
        <dbReference type="ARBA" id="ARBA00022490"/>
    </source>
</evidence>
<evidence type="ECO:0000256" key="3">
    <source>
        <dbReference type="ARBA" id="ARBA00022723"/>
    </source>
</evidence>
<evidence type="ECO:0000259" key="12">
    <source>
        <dbReference type="Pfam" id="PF13793"/>
    </source>
</evidence>
<evidence type="ECO:0000259" key="11">
    <source>
        <dbReference type="Pfam" id="PF00156"/>
    </source>
</evidence>
<evidence type="ECO:0000256" key="8">
    <source>
        <dbReference type="ARBA" id="ARBA00022842"/>
    </source>
</evidence>
<keyword evidence="5 10" id="KW-0547">Nucleotide-binding</keyword>
<proteinExistence type="inferred from homology"/>
<dbReference type="Pfam" id="PF13793">
    <property type="entry name" value="Pribosyltran_N"/>
    <property type="match status" value="1"/>
</dbReference>
<dbReference type="RefSeq" id="WP_259134702.1">
    <property type="nucleotide sequence ID" value="NZ_JANUCS010000007.1"/>
</dbReference>
<feature type="domain" description="Ribose-phosphate pyrophosphokinase N-terminal" evidence="12">
    <location>
        <begin position="1"/>
        <end position="109"/>
    </location>
</feature>
<dbReference type="Pfam" id="PF00156">
    <property type="entry name" value="Pribosyltran"/>
    <property type="match status" value="1"/>
</dbReference>
<evidence type="ECO:0000256" key="2">
    <source>
        <dbReference type="ARBA" id="ARBA00022679"/>
    </source>
</evidence>
<dbReference type="NCBIfam" id="NF002095">
    <property type="entry name" value="PRK00934.1"/>
    <property type="match status" value="1"/>
</dbReference>
<dbReference type="HAMAP" id="MF_00583_A">
    <property type="entry name" value="RibP_PPkinase_A"/>
    <property type="match status" value="1"/>
</dbReference>
<dbReference type="UniPathway" id="UPA00087">
    <property type="reaction ID" value="UER00172"/>
</dbReference>
<dbReference type="GO" id="GO:0016301">
    <property type="term" value="F:kinase activity"/>
    <property type="evidence" value="ECO:0007669"/>
    <property type="project" value="UniProtKB-KW"/>
</dbReference>
<keyword evidence="7 10" id="KW-0067">ATP-binding</keyword>
<keyword evidence="1 10" id="KW-0963">Cytoplasm</keyword>
<keyword evidence="4 10" id="KW-0545">Nucleotide biosynthesis</keyword>
<evidence type="ECO:0000256" key="10">
    <source>
        <dbReference type="HAMAP-Rule" id="MF_00583"/>
    </source>
</evidence>